<reference evidence="2" key="1">
    <citation type="submission" date="2014-09" db="EMBL/GenBank/DDBJ databases">
        <authorList>
            <person name="Magalhaes I.L.F."/>
            <person name="Oliveira U."/>
            <person name="Santos F.R."/>
            <person name="Vidigal T.H.D.A."/>
            <person name="Brescovit A.D."/>
            <person name="Santos A.J."/>
        </authorList>
    </citation>
    <scope>NUCLEOTIDE SEQUENCE</scope>
    <source>
        <tissue evidence="2">Shoot tissue taken approximately 20 cm above the soil surface</tissue>
    </source>
</reference>
<reference evidence="2" key="2">
    <citation type="journal article" date="2015" name="Data Brief">
        <title>Shoot transcriptome of the giant reed, Arundo donax.</title>
        <authorList>
            <person name="Barrero R.A."/>
            <person name="Guerrero F.D."/>
            <person name="Moolhuijzen P."/>
            <person name="Goolsby J.A."/>
            <person name="Tidwell J."/>
            <person name="Bellgard S.E."/>
            <person name="Bellgard M.I."/>
        </authorList>
    </citation>
    <scope>NUCLEOTIDE SEQUENCE</scope>
    <source>
        <tissue evidence="2">Shoot tissue taken approximately 20 cm above the soil surface</tissue>
    </source>
</reference>
<protein>
    <submittedName>
        <fullName evidence="2">Uncharacterized protein</fullName>
    </submittedName>
</protein>
<evidence type="ECO:0000313" key="2">
    <source>
        <dbReference type="EMBL" id="JAD67488.1"/>
    </source>
</evidence>
<dbReference type="EMBL" id="GBRH01230407">
    <property type="protein sequence ID" value="JAD67488.1"/>
    <property type="molecule type" value="Transcribed_RNA"/>
</dbReference>
<accession>A0A0A9BZ54</accession>
<name>A0A0A9BZ54_ARUDO</name>
<evidence type="ECO:0000256" key="1">
    <source>
        <dbReference type="SAM" id="MobiDB-lite"/>
    </source>
</evidence>
<feature type="region of interest" description="Disordered" evidence="1">
    <location>
        <begin position="1"/>
        <end position="28"/>
    </location>
</feature>
<sequence length="28" mass="2961">MGTLDVIGDDTKVRGANNFAGGKSKPRR</sequence>
<dbReference type="AlphaFoldDB" id="A0A0A9BZ54"/>
<proteinExistence type="predicted"/>
<organism evidence="2">
    <name type="scientific">Arundo donax</name>
    <name type="common">Giant reed</name>
    <name type="synonym">Donax arundinaceus</name>
    <dbReference type="NCBI Taxonomy" id="35708"/>
    <lineage>
        <taxon>Eukaryota</taxon>
        <taxon>Viridiplantae</taxon>
        <taxon>Streptophyta</taxon>
        <taxon>Embryophyta</taxon>
        <taxon>Tracheophyta</taxon>
        <taxon>Spermatophyta</taxon>
        <taxon>Magnoliopsida</taxon>
        <taxon>Liliopsida</taxon>
        <taxon>Poales</taxon>
        <taxon>Poaceae</taxon>
        <taxon>PACMAD clade</taxon>
        <taxon>Arundinoideae</taxon>
        <taxon>Arundineae</taxon>
        <taxon>Arundo</taxon>
    </lineage>
</organism>